<keyword evidence="2" id="KW-0732">Signal</keyword>
<evidence type="ECO:0000256" key="2">
    <source>
        <dbReference type="SAM" id="SignalP"/>
    </source>
</evidence>
<evidence type="ECO:0000256" key="1">
    <source>
        <dbReference type="SAM" id="MobiDB-lite"/>
    </source>
</evidence>
<keyword evidence="4" id="KW-1185">Reference proteome</keyword>
<gene>
    <name evidence="3" type="ORF">DRE_01574</name>
</gene>
<name>W7HUE2_9PEZI</name>
<dbReference type="EMBL" id="KI966457">
    <property type="protein sequence ID" value="EWC43687.1"/>
    <property type="molecule type" value="Genomic_DNA"/>
</dbReference>
<proteinExistence type="predicted"/>
<accession>W7HUE2</accession>
<organism evidence="3 4">
    <name type="scientific">Drechslerella stenobrocha 248</name>
    <dbReference type="NCBI Taxonomy" id="1043628"/>
    <lineage>
        <taxon>Eukaryota</taxon>
        <taxon>Fungi</taxon>
        <taxon>Dikarya</taxon>
        <taxon>Ascomycota</taxon>
        <taxon>Pezizomycotina</taxon>
        <taxon>Orbiliomycetes</taxon>
        <taxon>Orbiliales</taxon>
        <taxon>Orbiliaceae</taxon>
        <taxon>Drechslerella</taxon>
    </lineage>
</organism>
<sequence length="380" mass="42336">MAPPPLLPLLPSLGVWLWPGGLIGRTDAISISLPRPPEAQAGPHRRARTVDGISISTAARPETLRAAASRRELSAAQRVLFIPELLELVLFHVPSLQVLTTVRQVHPFFKDLVHSSPILAWQTWTSKSSTPPRTTSPAIPPSLIPPLYISSTSPLPKLVPSPSTQSSTPSPDPALELCDLLHPILSKWWKTIARNTANYRFFQVDSCVYNRFFPPDLLRRINCTRPALHIDDLVLSFTSTYAFLSYGCTHNITLDDREGHEGRSRRGGDSRNDGGRNAPHLHAADSDDDLISTGHGSVSGSYDDNTVTIEKLLRMMWIPLSETLRRSRDEKFLRLSGLMCTRTMTVTVKARSRDGCEERPVAELHLECMEPYDVTIDRVF</sequence>
<dbReference type="HOGENOM" id="CLU_621074_0_0_1"/>
<evidence type="ECO:0008006" key="5">
    <source>
        <dbReference type="Google" id="ProtNLM"/>
    </source>
</evidence>
<feature type="signal peptide" evidence="2">
    <location>
        <begin position="1"/>
        <end position="28"/>
    </location>
</feature>
<protein>
    <recommendedName>
        <fullName evidence="5">F-box domain-containing protein</fullName>
    </recommendedName>
</protein>
<feature type="chain" id="PRO_5004893722" description="F-box domain-containing protein" evidence="2">
    <location>
        <begin position="29"/>
        <end position="380"/>
    </location>
</feature>
<dbReference type="Proteomes" id="UP000024837">
    <property type="component" value="Unassembled WGS sequence"/>
</dbReference>
<dbReference type="AlphaFoldDB" id="W7HUE2"/>
<reference evidence="3 4" key="1">
    <citation type="submission" date="2013-05" db="EMBL/GenBank/DDBJ databases">
        <title>Drechslerella stenobrocha genome reveals carnivorous origination and mechanical trapping mechanism of predatory fungi.</title>
        <authorList>
            <person name="Liu X."/>
            <person name="Zhang W."/>
            <person name="Liu K."/>
        </authorList>
    </citation>
    <scope>NUCLEOTIDE SEQUENCE [LARGE SCALE GENOMIC DNA]</scope>
    <source>
        <strain evidence="3 4">248</strain>
    </source>
</reference>
<feature type="compositionally biased region" description="Basic and acidic residues" evidence="1">
    <location>
        <begin position="257"/>
        <end position="274"/>
    </location>
</feature>
<dbReference type="OrthoDB" id="5370192at2759"/>
<evidence type="ECO:0000313" key="4">
    <source>
        <dbReference type="Proteomes" id="UP000024837"/>
    </source>
</evidence>
<evidence type="ECO:0000313" key="3">
    <source>
        <dbReference type="EMBL" id="EWC43687.1"/>
    </source>
</evidence>
<feature type="region of interest" description="Disordered" evidence="1">
    <location>
        <begin position="257"/>
        <end position="290"/>
    </location>
</feature>